<comment type="caution">
    <text evidence="1">The sequence shown here is derived from an EMBL/GenBank/DDBJ whole genome shotgun (WGS) entry which is preliminary data.</text>
</comment>
<name>A0A5J4WBI6_9EUKA</name>
<organism evidence="1 2">
    <name type="scientific">Streblomastix strix</name>
    <dbReference type="NCBI Taxonomy" id="222440"/>
    <lineage>
        <taxon>Eukaryota</taxon>
        <taxon>Metamonada</taxon>
        <taxon>Preaxostyla</taxon>
        <taxon>Oxymonadida</taxon>
        <taxon>Streblomastigidae</taxon>
        <taxon>Streblomastix</taxon>
    </lineage>
</organism>
<dbReference type="Proteomes" id="UP000324800">
    <property type="component" value="Unassembled WGS sequence"/>
</dbReference>
<evidence type="ECO:0000313" key="1">
    <source>
        <dbReference type="EMBL" id="KAA6392297.1"/>
    </source>
</evidence>
<sequence>MLCRTKRWHKKQEKFINGVKRANKGFQRKRKIVDIDDVNPIYYDNYVDSLKAIDKHVEFVYGNQGLKAFKMLFNFGVIIEELKHDKNGQDIITYKYRLPREDTAQTHISKNIQTHEAIEEYAQDISAEIIEKQKFNLENTKQRYVAIFSMMIKVIKLQKTAVGTSMQELIQKHWQGHRQILQKNNGGYNLCFMGAIAKALHRDTPLKRYIPDSIISLAREYLVEVLDLLLKAKSKQMTKYLKIFEAQTIRSKHIIKGQKIIYMEYDTLQLNEKPEIPTVDILIVQASILQHAFAIANKEALTGLKFCLFCQVKGFDTKISNYTRYYETHIVKCEQREGKLVKTVKLDQVQKLYVPHIVQNGTYAYLLAHGREQEFKPTQYYITYDLETVENIVNKSFGKSNKQISELVPLSVASTIKNNAGVRTIYYDLRNGDDFKKQWFQNLFEEAVIIQLGNQYRTLTVVIDKAAQYNVDAPMIEFNSS</sequence>
<reference evidence="1 2" key="1">
    <citation type="submission" date="2019-03" db="EMBL/GenBank/DDBJ databases">
        <title>Single cell metagenomics reveals metabolic interactions within the superorganism composed of flagellate Streblomastix strix and complex community of Bacteroidetes bacteria on its surface.</title>
        <authorList>
            <person name="Treitli S.C."/>
            <person name="Kolisko M."/>
            <person name="Husnik F."/>
            <person name="Keeling P."/>
            <person name="Hampl V."/>
        </authorList>
    </citation>
    <scope>NUCLEOTIDE SEQUENCE [LARGE SCALE GENOMIC DNA]</scope>
    <source>
        <strain evidence="1">ST1C</strain>
    </source>
</reference>
<feature type="non-terminal residue" evidence="1">
    <location>
        <position position="481"/>
    </location>
</feature>
<evidence type="ECO:0000313" key="2">
    <source>
        <dbReference type="Proteomes" id="UP000324800"/>
    </source>
</evidence>
<proteinExistence type="predicted"/>
<dbReference type="EMBL" id="SNRW01002591">
    <property type="protein sequence ID" value="KAA6392297.1"/>
    <property type="molecule type" value="Genomic_DNA"/>
</dbReference>
<gene>
    <name evidence="1" type="ORF">EZS28_012175</name>
</gene>
<accession>A0A5J4WBI6</accession>
<dbReference type="AlphaFoldDB" id="A0A5J4WBI6"/>
<protein>
    <submittedName>
        <fullName evidence="1">Uncharacterized protein</fullName>
    </submittedName>
</protein>